<protein>
    <submittedName>
        <fullName evidence="5">L-cystine-binding protein FliY</fullName>
    </submittedName>
</protein>
<dbReference type="OrthoDB" id="9768183at2"/>
<comment type="similarity">
    <text evidence="1">Belongs to the bacterial solute-binding protein 3 family.</text>
</comment>
<sequence length="270" mass="29078" precursor="true">MKALTTTTRVFYGALLFSGLAMAEPAIPSFVQDGRLNVCTTGDFPPLTFIENAADQRPKGIDIDIIDAMAKQWGAQVRFLTSSFEGVLPSLQSGKCSLAISGIYINDERQKVYSAVPYLMTSPAIVTASTDTTIQKPEDLSGKSVSVEAGSSNLKLLVKLNEQFIASNLPPISISSYPTQVASTQQVLGGRVNATITETAEAGVRIKQSQGHLKLAFAFPSEANYGIYFQKNPEDKQAVQEGLNKIKADGTLSTIAKKYNIAESDFDIKP</sequence>
<dbReference type="Proteomes" id="UP000379480">
    <property type="component" value="Unassembled WGS sequence"/>
</dbReference>
<dbReference type="Gene3D" id="3.40.190.10">
    <property type="entry name" value="Periplasmic binding protein-like II"/>
    <property type="match status" value="2"/>
</dbReference>
<dbReference type="EMBL" id="CABVHY010000001">
    <property type="protein sequence ID" value="VVN68890.1"/>
    <property type="molecule type" value="Genomic_DNA"/>
</dbReference>
<proteinExistence type="inferred from homology"/>
<keyword evidence="2 3" id="KW-0732">Signal</keyword>
<reference evidence="5 6" key="1">
    <citation type="submission" date="2019-09" db="EMBL/GenBank/DDBJ databases">
        <authorList>
            <person name="Chandra G."/>
            <person name="Truman W A."/>
        </authorList>
    </citation>
    <scope>NUCLEOTIDE SEQUENCE [LARGE SCALE GENOMIC DNA]</scope>
    <source>
        <strain evidence="5">PS723</strain>
    </source>
</reference>
<dbReference type="SMART" id="SM00062">
    <property type="entry name" value="PBPb"/>
    <property type="match status" value="1"/>
</dbReference>
<dbReference type="SUPFAM" id="SSF53850">
    <property type="entry name" value="Periplasmic binding protein-like II"/>
    <property type="match status" value="1"/>
</dbReference>
<feature type="signal peptide" evidence="3">
    <location>
        <begin position="1"/>
        <end position="23"/>
    </location>
</feature>
<evidence type="ECO:0000259" key="4">
    <source>
        <dbReference type="SMART" id="SM00062"/>
    </source>
</evidence>
<accession>A0A5E6ZQM1</accession>
<dbReference type="InterPro" id="IPR001638">
    <property type="entry name" value="Solute-binding_3/MltF_N"/>
</dbReference>
<dbReference type="RefSeq" id="WP_150801902.1">
    <property type="nucleotide sequence ID" value="NZ_CABVHY010000001.1"/>
</dbReference>
<evidence type="ECO:0000256" key="2">
    <source>
        <dbReference type="ARBA" id="ARBA00022729"/>
    </source>
</evidence>
<dbReference type="PANTHER" id="PTHR35936">
    <property type="entry name" value="MEMBRANE-BOUND LYTIC MUREIN TRANSGLYCOSYLASE F"/>
    <property type="match status" value="1"/>
</dbReference>
<name>A0A5E6ZQM1_PSEFL</name>
<organism evidence="5 6">
    <name type="scientific">Pseudomonas fluorescens</name>
    <dbReference type="NCBI Taxonomy" id="294"/>
    <lineage>
        <taxon>Bacteria</taxon>
        <taxon>Pseudomonadati</taxon>
        <taxon>Pseudomonadota</taxon>
        <taxon>Gammaproteobacteria</taxon>
        <taxon>Pseudomonadales</taxon>
        <taxon>Pseudomonadaceae</taxon>
        <taxon>Pseudomonas</taxon>
    </lineage>
</organism>
<dbReference type="AlphaFoldDB" id="A0A5E6ZQM1"/>
<gene>
    <name evidence="5" type="primary">fliY_1</name>
    <name evidence="5" type="ORF">PS723_00278</name>
</gene>
<dbReference type="Pfam" id="PF00497">
    <property type="entry name" value="SBP_bac_3"/>
    <property type="match status" value="1"/>
</dbReference>
<evidence type="ECO:0000313" key="6">
    <source>
        <dbReference type="Proteomes" id="UP000379480"/>
    </source>
</evidence>
<evidence type="ECO:0000256" key="3">
    <source>
        <dbReference type="SAM" id="SignalP"/>
    </source>
</evidence>
<feature type="chain" id="PRO_5023027584" evidence="3">
    <location>
        <begin position="24"/>
        <end position="270"/>
    </location>
</feature>
<evidence type="ECO:0000256" key="1">
    <source>
        <dbReference type="ARBA" id="ARBA00010333"/>
    </source>
</evidence>
<feature type="domain" description="Solute-binding protein family 3/N-terminal" evidence="4">
    <location>
        <begin position="35"/>
        <end position="263"/>
    </location>
</feature>
<evidence type="ECO:0000313" key="5">
    <source>
        <dbReference type="EMBL" id="VVN68890.1"/>
    </source>
</evidence>